<name>A0A1Q8CYK9_9PSEU</name>
<dbReference type="AlphaFoldDB" id="A0A1Q8CYK9"/>
<evidence type="ECO:0000313" key="2">
    <source>
        <dbReference type="EMBL" id="OLF19434.1"/>
    </source>
</evidence>
<reference evidence="2 3" key="1">
    <citation type="submission" date="2016-12" db="EMBL/GenBank/DDBJ databases">
        <title>The draft genome sequence of Actinophytocola sp. 11-183.</title>
        <authorList>
            <person name="Wang W."/>
            <person name="Yuan L."/>
        </authorList>
    </citation>
    <scope>NUCLEOTIDE SEQUENCE [LARGE SCALE GENOMIC DNA]</scope>
    <source>
        <strain evidence="2 3">11-183</strain>
    </source>
</reference>
<accession>A0A1Q8CYK9</accession>
<evidence type="ECO:0000256" key="1">
    <source>
        <dbReference type="SAM" id="MobiDB-lite"/>
    </source>
</evidence>
<feature type="region of interest" description="Disordered" evidence="1">
    <location>
        <begin position="665"/>
        <end position="702"/>
    </location>
</feature>
<feature type="compositionally biased region" description="Low complexity" evidence="1">
    <location>
        <begin position="692"/>
        <end position="701"/>
    </location>
</feature>
<feature type="region of interest" description="Disordered" evidence="1">
    <location>
        <begin position="864"/>
        <end position="895"/>
    </location>
</feature>
<proteinExistence type="predicted"/>
<comment type="caution">
    <text evidence="2">The sequence shown here is derived from an EMBL/GenBank/DDBJ whole genome shotgun (WGS) entry which is preliminary data.</text>
</comment>
<feature type="compositionally biased region" description="Pro residues" evidence="1">
    <location>
        <begin position="669"/>
        <end position="680"/>
    </location>
</feature>
<gene>
    <name evidence="2" type="ORF">BU204_00460</name>
</gene>
<organism evidence="2 3">
    <name type="scientific">Actinophytocola xanthii</name>
    <dbReference type="NCBI Taxonomy" id="1912961"/>
    <lineage>
        <taxon>Bacteria</taxon>
        <taxon>Bacillati</taxon>
        <taxon>Actinomycetota</taxon>
        <taxon>Actinomycetes</taxon>
        <taxon>Pseudonocardiales</taxon>
        <taxon>Pseudonocardiaceae</taxon>
    </lineage>
</organism>
<dbReference type="Proteomes" id="UP000185596">
    <property type="component" value="Unassembled WGS sequence"/>
</dbReference>
<keyword evidence="3" id="KW-1185">Reference proteome</keyword>
<dbReference type="EMBL" id="MSIE01000001">
    <property type="protein sequence ID" value="OLF19434.1"/>
    <property type="molecule type" value="Genomic_DNA"/>
</dbReference>
<evidence type="ECO:0000313" key="3">
    <source>
        <dbReference type="Proteomes" id="UP000185596"/>
    </source>
</evidence>
<dbReference type="STRING" id="1912961.BU204_00460"/>
<sequence>MVTEPGMRCWRAAPGGDPVPVDGPAGVHPPGAPVVVGPAGADPGAAVGQLVLLVAGGTEVAAGAGVHLGGGFTSARLDGAAGDRRDALLAAARFLGPHATDRLGDRTSVLVALFGLSATKRVGAAAATAMAQEQWGALQLASAVSDLLGPEQLERVLELRAPEGTDPFPRGAASTLSHHLSAVLSGFPRPRRLTLVVSLWEHVCGHLLAERRLAALVAAQTGVDQLERLRERYDDHFDEPLARDVRRSLQDPIRIAEVARWRPPAWWPAWELTRLVNDAIAATALLRFARTMSDEGFAVAARRHREELDAADACLSKAEWRAAGRRVEGAYDHPARPGRYVHDLCTVLRPDQPVSPSTEAYVRERVALARNYGLVVLATARLATRRVEREPLSDFHGGPWQVPALRRWREVSGFRRTPGDWEQPPLPDRHADAPNQTLARRTAAEPDRSPVELEAPHDLLWLCDLADALAPFYGNQSARVIYEPTSLDLRYDTPPEPDPTRPSVETVPLAAAGVAQLVAFGGTPPARCGSWGELVDAVLADTGVVQADTDRFPLPPEVAEWDGRAVPGTDLVVELGRTARQVVGWANYMGNCIGQPWYVEGARAGKYVLMALRDEPGGRIAANVDIRRRFGGWHVEELKGRFNEPLAASLREHVERWARSLPTTARPPVVEPAPPVPPPRSRNTSHRRPTRRTPALTTETRGALATEVARTLTAAADARRTYLALADALGHRADPTPEAAVTALNRLSRTELADLLRRAMSTGLTARTLWQATATRPLTAAVTGLGPDPQLARLTVDAPLPRALRILVRQPDIAPARGLDVLARSLRAALGTLAMDGTLLRSVAEHPSPELVCALVVRTTCDSSPGEEVTPLTAPGTTEVPGFPPSDLRDDNGPWRRALPAAAELAARVELFDRQVAARGLCAPRALLAGEDWPTFWQRTHRPDRRG</sequence>
<protein>
    <submittedName>
        <fullName evidence="2">Uncharacterized protein</fullName>
    </submittedName>
</protein>